<reference evidence="3" key="1">
    <citation type="submission" date="2013-09" db="EMBL/GenBank/DDBJ databases">
        <title>Corchorus olitorius genome sequencing.</title>
        <authorList>
            <person name="Alam M."/>
            <person name="Haque M.S."/>
            <person name="Islam M.S."/>
            <person name="Emdad E.M."/>
            <person name="Islam M.M."/>
            <person name="Ahmed B."/>
            <person name="Halim A."/>
            <person name="Hossen Q.M.M."/>
            <person name="Hossain M.Z."/>
            <person name="Ahmed R."/>
            <person name="Khan M.M."/>
            <person name="Islam R."/>
            <person name="Rashid M.M."/>
            <person name="Khan S.A."/>
            <person name="Rahman M.S."/>
            <person name="Alam M."/>
            <person name="Yahiya A.S."/>
            <person name="Khan M.S."/>
            <person name="Azam M.S."/>
            <person name="Haque T."/>
            <person name="Lashkar M.Z.H."/>
            <person name="Akhand A.I."/>
            <person name="Morshed G."/>
            <person name="Roy S."/>
            <person name="Uddin K.S."/>
            <person name="Rabeya T."/>
            <person name="Hossain A.S."/>
            <person name="Chowdhury A."/>
            <person name="Snigdha A.R."/>
            <person name="Mortoza M.S."/>
            <person name="Matin S.A."/>
            <person name="Hoque S.M.E."/>
            <person name="Islam M.K."/>
            <person name="Roy D.K."/>
            <person name="Haider R."/>
            <person name="Moosa M.M."/>
            <person name="Elias S.M."/>
            <person name="Hasan A.M."/>
            <person name="Jahan S."/>
            <person name="Shafiuddin M."/>
            <person name="Mahmood N."/>
            <person name="Shommy N.S."/>
        </authorList>
    </citation>
    <scope>NUCLEOTIDE SEQUENCE [LARGE SCALE GENOMIC DNA]</scope>
    <source>
        <strain evidence="3">cv. O-4</strain>
    </source>
</reference>
<evidence type="ECO:0000256" key="1">
    <source>
        <dbReference type="SAM" id="Phobius"/>
    </source>
</evidence>
<dbReference type="AlphaFoldDB" id="A0A1R3HE17"/>
<organism evidence="2 3">
    <name type="scientific">Corchorus olitorius</name>
    <dbReference type="NCBI Taxonomy" id="93759"/>
    <lineage>
        <taxon>Eukaryota</taxon>
        <taxon>Viridiplantae</taxon>
        <taxon>Streptophyta</taxon>
        <taxon>Embryophyta</taxon>
        <taxon>Tracheophyta</taxon>
        <taxon>Spermatophyta</taxon>
        <taxon>Magnoliopsida</taxon>
        <taxon>eudicotyledons</taxon>
        <taxon>Gunneridae</taxon>
        <taxon>Pentapetalae</taxon>
        <taxon>rosids</taxon>
        <taxon>malvids</taxon>
        <taxon>Malvales</taxon>
        <taxon>Malvaceae</taxon>
        <taxon>Grewioideae</taxon>
        <taxon>Apeibeae</taxon>
        <taxon>Corchorus</taxon>
    </lineage>
</organism>
<comment type="caution">
    <text evidence="2">The sequence shown here is derived from an EMBL/GenBank/DDBJ whole genome shotgun (WGS) entry which is preliminary data.</text>
</comment>
<proteinExistence type="predicted"/>
<keyword evidence="1" id="KW-0472">Membrane</keyword>
<sequence length="213" mass="23729">MASEEPEEYSSILQLVLTVLGTVTAMIILIVGITMASKYGPQPQHQPLIIKIHAFSVSGLNVSNLLMATNWDITLLFANQNSELEVAIDRFRSLLYYNYTYNDPISCAVTKAIHLGPKKQRVVQMKFNSTQCGEEQPFLDEKVLEGIKEDEIKGEMSFGIGMKLMVSYRTGILGWDYELKPDCPKVHIGIESGTGNGGVIFDQPKECLVPLRD</sequence>
<evidence type="ECO:0000313" key="3">
    <source>
        <dbReference type="Proteomes" id="UP000187203"/>
    </source>
</evidence>
<dbReference type="Proteomes" id="UP000187203">
    <property type="component" value="Unassembled WGS sequence"/>
</dbReference>
<protein>
    <recommendedName>
        <fullName evidence="4">Late embryogenesis abundant protein, LEA-14</fullName>
    </recommendedName>
</protein>
<dbReference type="EMBL" id="AWUE01020375">
    <property type="protein sequence ID" value="OMO68579.1"/>
    <property type="molecule type" value="Genomic_DNA"/>
</dbReference>
<evidence type="ECO:0000313" key="2">
    <source>
        <dbReference type="EMBL" id="OMO68579.1"/>
    </source>
</evidence>
<keyword evidence="1" id="KW-0812">Transmembrane</keyword>
<dbReference type="OrthoDB" id="695142at2759"/>
<feature type="transmembrane region" description="Helical" evidence="1">
    <location>
        <begin position="12"/>
        <end position="36"/>
    </location>
</feature>
<accession>A0A1R3HE17</accession>
<keyword evidence="3" id="KW-1185">Reference proteome</keyword>
<evidence type="ECO:0008006" key="4">
    <source>
        <dbReference type="Google" id="ProtNLM"/>
    </source>
</evidence>
<gene>
    <name evidence="2" type="ORF">COLO4_29585</name>
</gene>
<keyword evidence="1" id="KW-1133">Transmembrane helix</keyword>
<name>A0A1R3HE17_9ROSI</name>